<dbReference type="InterPro" id="IPR052032">
    <property type="entry name" value="ATP-dep_AA_Ligase"/>
</dbReference>
<dbReference type="GO" id="GO:0046872">
    <property type="term" value="F:metal ion binding"/>
    <property type="evidence" value="ECO:0007669"/>
    <property type="project" value="InterPro"/>
</dbReference>
<evidence type="ECO:0000256" key="2">
    <source>
        <dbReference type="ARBA" id="ARBA00022741"/>
    </source>
</evidence>
<evidence type="ECO:0000313" key="7">
    <source>
        <dbReference type="Proteomes" id="UP000199360"/>
    </source>
</evidence>
<evidence type="ECO:0000256" key="3">
    <source>
        <dbReference type="ARBA" id="ARBA00022840"/>
    </source>
</evidence>
<dbReference type="InterPro" id="IPR011761">
    <property type="entry name" value="ATP-grasp"/>
</dbReference>
<proteinExistence type="predicted"/>
<dbReference type="Proteomes" id="UP000199360">
    <property type="component" value="Unassembled WGS sequence"/>
</dbReference>
<dbReference type="Pfam" id="PF13535">
    <property type="entry name" value="ATP-grasp_4"/>
    <property type="match status" value="1"/>
</dbReference>
<dbReference type="Pfam" id="PF18130">
    <property type="entry name" value="ATPgrasp_N"/>
    <property type="match status" value="1"/>
</dbReference>
<dbReference type="PANTHER" id="PTHR43585:SF2">
    <property type="entry name" value="ATP-GRASP ENZYME FSQD"/>
    <property type="match status" value="1"/>
</dbReference>
<dbReference type="GO" id="GO:0016874">
    <property type="term" value="F:ligase activity"/>
    <property type="evidence" value="ECO:0007669"/>
    <property type="project" value="UniProtKB-KW"/>
</dbReference>
<keyword evidence="2 4" id="KW-0547">Nucleotide-binding</keyword>
<dbReference type="RefSeq" id="WP_091068117.1">
    <property type="nucleotide sequence ID" value="NZ_FMDM01000012.1"/>
</dbReference>
<dbReference type="InterPro" id="IPR041472">
    <property type="entry name" value="BL00235/CARNS1_N"/>
</dbReference>
<dbReference type="Gene3D" id="3.40.50.20">
    <property type="match status" value="1"/>
</dbReference>
<reference evidence="7" key="1">
    <citation type="submission" date="2016-06" db="EMBL/GenBank/DDBJ databases">
        <authorList>
            <person name="Varghese N."/>
            <person name="Submissions Spin"/>
        </authorList>
    </citation>
    <scope>NUCLEOTIDE SEQUENCE [LARGE SCALE GENOMIC DNA]</scope>
    <source>
        <strain evidence="7">DSM 45647</strain>
    </source>
</reference>
<evidence type="ECO:0000313" key="6">
    <source>
        <dbReference type="EMBL" id="SCG72379.1"/>
    </source>
</evidence>
<protein>
    <submittedName>
        <fullName evidence="6">Biotin carboxylase</fullName>
    </submittedName>
</protein>
<name>A0A1C5JQ69_9ACTN</name>
<dbReference type="PANTHER" id="PTHR43585">
    <property type="entry name" value="FUMIPYRROLE BIOSYNTHESIS PROTEIN C"/>
    <property type="match status" value="1"/>
</dbReference>
<keyword evidence="1" id="KW-0436">Ligase</keyword>
<keyword evidence="7" id="KW-1185">Reference proteome</keyword>
<keyword evidence="3 4" id="KW-0067">ATP-binding</keyword>
<dbReference type="OrthoDB" id="6964321at2"/>
<evidence type="ECO:0000259" key="5">
    <source>
        <dbReference type="PROSITE" id="PS50975"/>
    </source>
</evidence>
<dbReference type="EMBL" id="FMDM01000012">
    <property type="protein sequence ID" value="SCG72379.1"/>
    <property type="molecule type" value="Genomic_DNA"/>
</dbReference>
<dbReference type="STRING" id="745366.GA0070213_112176"/>
<sequence>MNPPRVLVVGGKAKNLEAARRAGCDVVHVQHVAAFTPRHAQACDQALLVDYTDLRVTLPLVETLHRLAPLAYAVSFTEAGLVPAGALRDALGLPGPSAAVSGLLRDKAAMRRALTGHPVLDHPAAVATTDADVLGFARGRFPVVLKPIDGAGSRSIQRVERAGQVGPAVAAMHAAGYPTFLAERFAAGPEYSVEAMSHRGEHQILAITEKFVGPGHVEVGHVVPGRLSEAAATAVREVVACFLDAVGVGDGLSHTEVIVTPVGPVVVESHDRVGGDRISELVSLATGVHPVESLFRLAAGTAAWPLRGEPVAPACAIWFLTPEPGLVERVDGVDEARALAGVVEVSVSVAAGDPIAPVTCSADRSGWVVATGIDAAEAVERARRAAARVTFRLSAA</sequence>
<dbReference type="AlphaFoldDB" id="A0A1C5JQ69"/>
<gene>
    <name evidence="6" type="ORF">GA0070213_112176</name>
</gene>
<organism evidence="6 7">
    <name type="scientific">Micromonospora humi</name>
    <dbReference type="NCBI Taxonomy" id="745366"/>
    <lineage>
        <taxon>Bacteria</taxon>
        <taxon>Bacillati</taxon>
        <taxon>Actinomycetota</taxon>
        <taxon>Actinomycetes</taxon>
        <taxon>Micromonosporales</taxon>
        <taxon>Micromonosporaceae</taxon>
        <taxon>Micromonospora</taxon>
    </lineage>
</organism>
<accession>A0A1C5JQ69</accession>
<evidence type="ECO:0000256" key="4">
    <source>
        <dbReference type="PROSITE-ProRule" id="PRU00409"/>
    </source>
</evidence>
<dbReference type="InterPro" id="IPR040570">
    <property type="entry name" value="LAL_C2"/>
</dbReference>
<dbReference type="PROSITE" id="PS50975">
    <property type="entry name" value="ATP_GRASP"/>
    <property type="match status" value="1"/>
</dbReference>
<dbReference type="SUPFAM" id="SSF56059">
    <property type="entry name" value="Glutathione synthetase ATP-binding domain-like"/>
    <property type="match status" value="1"/>
</dbReference>
<feature type="domain" description="ATP-grasp" evidence="5">
    <location>
        <begin position="111"/>
        <end position="299"/>
    </location>
</feature>
<evidence type="ECO:0000256" key="1">
    <source>
        <dbReference type="ARBA" id="ARBA00022598"/>
    </source>
</evidence>
<dbReference type="GO" id="GO:0005524">
    <property type="term" value="F:ATP binding"/>
    <property type="evidence" value="ECO:0007669"/>
    <property type="project" value="UniProtKB-UniRule"/>
</dbReference>
<dbReference type="Gene3D" id="3.30.470.20">
    <property type="entry name" value="ATP-grasp fold, B domain"/>
    <property type="match status" value="1"/>
</dbReference>
<dbReference type="Pfam" id="PF18603">
    <property type="entry name" value="LAL_C2"/>
    <property type="match status" value="1"/>
</dbReference>